<dbReference type="GeneID" id="103085140"/>
<name>A0A340YIP9_LIPVE</name>
<evidence type="ECO:0000313" key="2">
    <source>
        <dbReference type="RefSeq" id="XP_007471964.1"/>
    </source>
</evidence>
<keyword evidence="1" id="KW-1185">Reference proteome</keyword>
<evidence type="ECO:0000313" key="1">
    <source>
        <dbReference type="Proteomes" id="UP000265300"/>
    </source>
</evidence>
<dbReference type="STRING" id="118797.A0A340YIP9"/>
<dbReference type="SUPFAM" id="SSF160920">
    <property type="entry name" value="PSTPO5379-like"/>
    <property type="match status" value="1"/>
</dbReference>
<dbReference type="RefSeq" id="XP_007471964.1">
    <property type="nucleotide sequence ID" value="XM_007471902.1"/>
</dbReference>
<protein>
    <submittedName>
        <fullName evidence="2">Uncharacterized protein LOC103085140</fullName>
    </submittedName>
</protein>
<sequence>MSAYPAAIGGAEGPAEPAQGKAIQVIALRTQGHVKAKKEKLKLVGSNLWPLGHSPAGDEVIKLMAKSKLAQHHVHLLFLPGGRGGEEERRGKASSPLLNDVIQRLSMSFHWPELGHTKLQQNPRMALSSMFQINTSGGSVILSNRLVRLTVHWIGQPVPSLPKSPSKRLQPASVVALPRSLAPAFENFYQVNSGPLPLLGQSEPGKWTLPALDAVPGTRKSSPGQMALPSVHFITQARNLTPQG</sequence>
<dbReference type="InParanoid" id="A0A340YIP9"/>
<proteinExistence type="predicted"/>
<reference evidence="2" key="1">
    <citation type="submission" date="2025-08" db="UniProtKB">
        <authorList>
            <consortium name="RefSeq"/>
        </authorList>
    </citation>
    <scope>IDENTIFICATION</scope>
</reference>
<dbReference type="Proteomes" id="UP000265300">
    <property type="component" value="Unplaced"/>
</dbReference>
<dbReference type="InterPro" id="IPR038021">
    <property type="entry name" value="Putative_hydro-lyase"/>
</dbReference>
<accession>A0A340YIP9</accession>
<organism evidence="1 2">
    <name type="scientific">Lipotes vexillifer</name>
    <name type="common">Yangtze river dolphin</name>
    <dbReference type="NCBI Taxonomy" id="118797"/>
    <lineage>
        <taxon>Eukaryota</taxon>
        <taxon>Metazoa</taxon>
        <taxon>Chordata</taxon>
        <taxon>Craniata</taxon>
        <taxon>Vertebrata</taxon>
        <taxon>Euteleostomi</taxon>
        <taxon>Mammalia</taxon>
        <taxon>Eutheria</taxon>
        <taxon>Laurasiatheria</taxon>
        <taxon>Artiodactyla</taxon>
        <taxon>Whippomorpha</taxon>
        <taxon>Cetacea</taxon>
        <taxon>Odontoceti</taxon>
        <taxon>Lipotidae</taxon>
        <taxon>Lipotes</taxon>
    </lineage>
</organism>
<gene>
    <name evidence="2" type="primary">LOC103085140</name>
</gene>
<dbReference type="Gene3D" id="3.40.1640.10">
    <property type="entry name" value="PSTPO5379-like"/>
    <property type="match status" value="1"/>
</dbReference>
<dbReference type="AlphaFoldDB" id="A0A340YIP9"/>
<dbReference type="KEGG" id="lve:103085140"/>